<dbReference type="Gene3D" id="3.10.100.10">
    <property type="entry name" value="Mannose-Binding Protein A, subunit A"/>
    <property type="match status" value="1"/>
</dbReference>
<keyword evidence="1" id="KW-1015">Disulfide bond</keyword>
<feature type="domain" description="C-type lectin" evidence="3">
    <location>
        <begin position="31"/>
        <end position="149"/>
    </location>
</feature>
<dbReference type="EMBL" id="GELH01000462">
    <property type="protein sequence ID" value="JAS03810.1"/>
    <property type="molecule type" value="Transcribed_RNA"/>
</dbReference>
<feature type="chain" id="PRO_5013481115" description="C-type lectin domain-containing protein" evidence="2">
    <location>
        <begin position="24"/>
        <end position="152"/>
    </location>
</feature>
<dbReference type="Pfam" id="PF00059">
    <property type="entry name" value="Lectin_C"/>
    <property type="match status" value="1"/>
</dbReference>
<dbReference type="SUPFAM" id="SSF56436">
    <property type="entry name" value="C-type lectin-like"/>
    <property type="match status" value="1"/>
</dbReference>
<dbReference type="AlphaFoldDB" id="A0A194APV7"/>
<accession>A0A194APV7</accession>
<sequence>MKSFLAIIVLAALVFSMISISEGCGKGWRRFRNKCYRLNYHPALKWIDALTFCRHLGGGLAVPRNEIEHQFLRRMAKQSGKAFIWIGLRDFKAEGKWLTFPDASYAKYVSWGRGKPNGGRRENCAVMARRYDYRWDDVPCSYVLNSICEKAK</sequence>
<feature type="signal peptide" evidence="2">
    <location>
        <begin position="1"/>
        <end position="23"/>
    </location>
</feature>
<dbReference type="CDD" id="cd00037">
    <property type="entry name" value="CLECT"/>
    <property type="match status" value="1"/>
</dbReference>
<evidence type="ECO:0000256" key="2">
    <source>
        <dbReference type="SAM" id="SignalP"/>
    </source>
</evidence>
<evidence type="ECO:0000259" key="3">
    <source>
        <dbReference type="PROSITE" id="PS50041"/>
    </source>
</evidence>
<dbReference type="PROSITE" id="PS50041">
    <property type="entry name" value="C_TYPE_LECTIN_2"/>
    <property type="match status" value="1"/>
</dbReference>
<dbReference type="InterPro" id="IPR016187">
    <property type="entry name" value="CTDL_fold"/>
</dbReference>
<reference evidence="4" key="1">
    <citation type="submission" date="2016-03" db="EMBL/GenBank/DDBJ databases">
        <authorList>
            <person name="Ploux O."/>
        </authorList>
    </citation>
    <scope>NUCLEOTIDE SEQUENCE</scope>
    <source>
        <tissue evidence="4">Mantle</tissue>
    </source>
</reference>
<protein>
    <recommendedName>
        <fullName evidence="3">C-type lectin domain-containing protein</fullName>
    </recommendedName>
</protein>
<dbReference type="InterPro" id="IPR050111">
    <property type="entry name" value="C-type_lectin/snaclec_domain"/>
</dbReference>
<dbReference type="EMBL" id="GELH01000461">
    <property type="protein sequence ID" value="JAS03811.1"/>
    <property type="molecule type" value="Transcribed_RNA"/>
</dbReference>
<dbReference type="SMART" id="SM00034">
    <property type="entry name" value="CLECT"/>
    <property type="match status" value="1"/>
</dbReference>
<name>A0A194APV7_PINFU</name>
<keyword evidence="2" id="KW-0732">Signal</keyword>
<dbReference type="InterPro" id="IPR016186">
    <property type="entry name" value="C-type_lectin-like/link_sf"/>
</dbReference>
<dbReference type="PANTHER" id="PTHR22803">
    <property type="entry name" value="MANNOSE, PHOSPHOLIPASE, LECTIN RECEPTOR RELATED"/>
    <property type="match status" value="1"/>
</dbReference>
<dbReference type="InterPro" id="IPR001304">
    <property type="entry name" value="C-type_lectin-like"/>
</dbReference>
<dbReference type="InterPro" id="IPR018378">
    <property type="entry name" value="C-type_lectin_CS"/>
</dbReference>
<evidence type="ECO:0000256" key="1">
    <source>
        <dbReference type="ARBA" id="ARBA00023157"/>
    </source>
</evidence>
<organism evidence="4">
    <name type="scientific">Pinctada fucata</name>
    <name type="common">Akoya pearl oyster</name>
    <name type="synonym">Pinctada imbricata fucata</name>
    <dbReference type="NCBI Taxonomy" id="50426"/>
    <lineage>
        <taxon>Eukaryota</taxon>
        <taxon>Metazoa</taxon>
        <taxon>Spiralia</taxon>
        <taxon>Lophotrochozoa</taxon>
        <taxon>Mollusca</taxon>
        <taxon>Bivalvia</taxon>
        <taxon>Autobranchia</taxon>
        <taxon>Pteriomorphia</taxon>
        <taxon>Pterioida</taxon>
        <taxon>Pterioidea</taxon>
        <taxon>Pteriidae</taxon>
        <taxon>Pinctada</taxon>
    </lineage>
</organism>
<proteinExistence type="predicted"/>
<evidence type="ECO:0000313" key="4">
    <source>
        <dbReference type="EMBL" id="JAS03811.1"/>
    </source>
</evidence>
<dbReference type="PROSITE" id="PS00615">
    <property type="entry name" value="C_TYPE_LECTIN_1"/>
    <property type="match status" value="1"/>
</dbReference>